<keyword evidence="1" id="KW-0472">Membrane</keyword>
<keyword evidence="3" id="KW-1185">Reference proteome</keyword>
<proteinExistence type="predicted"/>
<protein>
    <submittedName>
        <fullName evidence="2">Uncharacterized protein</fullName>
    </submittedName>
</protein>
<feature type="transmembrane region" description="Helical" evidence="1">
    <location>
        <begin position="65"/>
        <end position="82"/>
    </location>
</feature>
<reference evidence="2 3" key="1">
    <citation type="journal article" date="2015" name="Plant Cell">
        <title>Oil accumulation by the oleaginous diatom Fistulifera solaris as revealed by the genome and transcriptome.</title>
        <authorList>
            <person name="Tanaka T."/>
            <person name="Maeda Y."/>
            <person name="Veluchamy A."/>
            <person name="Tanaka M."/>
            <person name="Abida H."/>
            <person name="Marechal E."/>
            <person name="Bowler C."/>
            <person name="Muto M."/>
            <person name="Sunaga Y."/>
            <person name="Tanaka M."/>
            <person name="Yoshino T."/>
            <person name="Taniguchi T."/>
            <person name="Fukuda Y."/>
            <person name="Nemoto M."/>
            <person name="Matsumoto M."/>
            <person name="Wong P.S."/>
            <person name="Aburatani S."/>
            <person name="Fujibuchi W."/>
        </authorList>
    </citation>
    <scope>NUCLEOTIDE SEQUENCE [LARGE SCALE GENOMIC DNA]</scope>
    <source>
        <strain evidence="2 3">JPCC DA0580</strain>
    </source>
</reference>
<dbReference type="AlphaFoldDB" id="A0A1Z5KFT9"/>
<keyword evidence="1" id="KW-0812">Transmembrane</keyword>
<evidence type="ECO:0000313" key="2">
    <source>
        <dbReference type="EMBL" id="GAX24941.1"/>
    </source>
</evidence>
<evidence type="ECO:0000313" key="3">
    <source>
        <dbReference type="Proteomes" id="UP000198406"/>
    </source>
</evidence>
<comment type="caution">
    <text evidence="2">The sequence shown here is derived from an EMBL/GenBank/DDBJ whole genome shotgun (WGS) entry which is preliminary data.</text>
</comment>
<feature type="transmembrane region" description="Helical" evidence="1">
    <location>
        <begin position="277"/>
        <end position="295"/>
    </location>
</feature>
<keyword evidence="1" id="KW-1133">Transmembrane helix</keyword>
<dbReference type="InParanoid" id="A0A1Z5KFT9"/>
<feature type="transmembrane region" description="Helical" evidence="1">
    <location>
        <begin position="224"/>
        <end position="257"/>
    </location>
</feature>
<gene>
    <name evidence="2" type="ORF">FisN_2Lh218</name>
</gene>
<dbReference type="Proteomes" id="UP000198406">
    <property type="component" value="Unassembled WGS sequence"/>
</dbReference>
<evidence type="ECO:0000256" key="1">
    <source>
        <dbReference type="SAM" id="Phobius"/>
    </source>
</evidence>
<dbReference type="OrthoDB" id="53233at2759"/>
<organism evidence="2 3">
    <name type="scientific">Fistulifera solaris</name>
    <name type="common">Oleaginous diatom</name>
    <dbReference type="NCBI Taxonomy" id="1519565"/>
    <lineage>
        <taxon>Eukaryota</taxon>
        <taxon>Sar</taxon>
        <taxon>Stramenopiles</taxon>
        <taxon>Ochrophyta</taxon>
        <taxon>Bacillariophyta</taxon>
        <taxon>Bacillariophyceae</taxon>
        <taxon>Bacillariophycidae</taxon>
        <taxon>Naviculales</taxon>
        <taxon>Naviculaceae</taxon>
        <taxon>Fistulifera</taxon>
    </lineage>
</organism>
<feature type="transmembrane region" description="Helical" evidence="1">
    <location>
        <begin position="94"/>
        <end position="113"/>
    </location>
</feature>
<sequence>MFGLFYIISRFQRLVDYPIDDFTEICYLKTDYSDEVPCLEIPRWLEPNGVATWDPVGASRHLCEWIVGTLIALGTFYVTYRNHNKSQEFRRHPLALPFVAAGIYHMSYYSWFWGMPERGWLLTPCHTGWMLRMIIHYIPMTDSMADALRHTMLCFSSLAALFIFQPDGEINEAFNGKFTWSLWHHLLLLYMPVHDLAVGNVCVLPPPSHKKTERYSEIKYFVKWHMVSIAVYLILYATICTPIALMSGANFGLTVFFHNTQMAEAIHLTGPNYRVFWFLYCNMFFVMVRLFLAIVDQLLRDLGISVFSEKNQAKMWNEFVASKYAELIADDSRDEKELKEE</sequence>
<dbReference type="EMBL" id="BDSP01000218">
    <property type="protein sequence ID" value="GAX24941.1"/>
    <property type="molecule type" value="Genomic_DNA"/>
</dbReference>
<name>A0A1Z5KFT9_FISSO</name>
<accession>A0A1Z5KFT9</accession>
<feature type="transmembrane region" description="Helical" evidence="1">
    <location>
        <begin position="185"/>
        <end position="204"/>
    </location>
</feature>